<dbReference type="EMBL" id="FUWS01000008">
    <property type="protein sequence ID" value="SKA24191.1"/>
    <property type="molecule type" value="Genomic_DNA"/>
</dbReference>
<evidence type="ECO:0000313" key="4">
    <source>
        <dbReference type="Proteomes" id="UP000190637"/>
    </source>
</evidence>
<dbReference type="AlphaFoldDB" id="A0A1T4S8K3"/>
<dbReference type="Pfam" id="PF01903">
    <property type="entry name" value="CbiX"/>
    <property type="match status" value="2"/>
</dbReference>
<dbReference type="SUPFAM" id="SSF53800">
    <property type="entry name" value="Chelatase"/>
    <property type="match status" value="1"/>
</dbReference>
<dbReference type="PANTHER" id="PTHR33542:SF5">
    <property type="entry name" value="FERROCHELATASE CHE1"/>
    <property type="match status" value="1"/>
</dbReference>
<dbReference type="CDD" id="cd03416">
    <property type="entry name" value="CbiX_SirB_N"/>
    <property type="match status" value="1"/>
</dbReference>
<name>A0A1T4S8K3_9ACTN</name>
<dbReference type="GO" id="GO:0046872">
    <property type="term" value="F:metal ion binding"/>
    <property type="evidence" value="ECO:0007669"/>
    <property type="project" value="UniProtKB-KW"/>
</dbReference>
<protein>
    <submittedName>
        <fullName evidence="3">Sirohydrochlorin ferrochelatase</fullName>
    </submittedName>
</protein>
<dbReference type="Gene3D" id="3.40.50.1400">
    <property type="match status" value="2"/>
</dbReference>
<accession>A0A1T4S8K3</accession>
<evidence type="ECO:0000256" key="2">
    <source>
        <dbReference type="ARBA" id="ARBA00023239"/>
    </source>
</evidence>
<organism evidence="3 4">
    <name type="scientific">Marinactinospora thermotolerans DSM 45154</name>
    <dbReference type="NCBI Taxonomy" id="1122192"/>
    <lineage>
        <taxon>Bacteria</taxon>
        <taxon>Bacillati</taxon>
        <taxon>Actinomycetota</taxon>
        <taxon>Actinomycetes</taxon>
        <taxon>Streptosporangiales</taxon>
        <taxon>Nocardiopsidaceae</taxon>
        <taxon>Marinactinospora</taxon>
    </lineage>
</organism>
<keyword evidence="1" id="KW-0479">Metal-binding</keyword>
<proteinExistence type="predicted"/>
<reference evidence="3 4" key="1">
    <citation type="submission" date="2017-02" db="EMBL/GenBank/DDBJ databases">
        <authorList>
            <person name="Peterson S.W."/>
        </authorList>
    </citation>
    <scope>NUCLEOTIDE SEQUENCE [LARGE SCALE GENOMIC DNA]</scope>
    <source>
        <strain evidence="3 4">DSM 45154</strain>
    </source>
</reference>
<dbReference type="InterPro" id="IPR050963">
    <property type="entry name" value="Sirohydro_Cobaltochel/CbiX"/>
</dbReference>
<sequence>MSAAGHAQGPPLVAVAHGSRDARSSRAVEALFARVRRLRPGLDVRVAYLDHVAPDPRAAVASLAAEGAGAAVVLPALLTAAYHSKVDLPRELAAARAAWPWLRLGYAATLGPHPLLLEAVERRLAEAGVTAAPDTALVLASAGSSDATANAVITRAAQTLAERGPWLRVVAAHASAASPTPGEAVARLRAQGAPRIVVATYLLAPGYFGDLVAEQSLAAGADTVSAALGDAPEVARVALHRYDEALHRVPDEGAVVP</sequence>
<keyword evidence="2" id="KW-0456">Lyase</keyword>
<evidence type="ECO:0000313" key="3">
    <source>
        <dbReference type="EMBL" id="SKA24191.1"/>
    </source>
</evidence>
<dbReference type="STRING" id="1122192.SAMN02745673_03288"/>
<evidence type="ECO:0000256" key="1">
    <source>
        <dbReference type="ARBA" id="ARBA00022723"/>
    </source>
</evidence>
<dbReference type="PANTHER" id="PTHR33542">
    <property type="entry name" value="SIROHYDROCHLORIN FERROCHELATASE, CHLOROPLASTIC"/>
    <property type="match status" value="1"/>
</dbReference>
<dbReference type="GO" id="GO:0016829">
    <property type="term" value="F:lyase activity"/>
    <property type="evidence" value="ECO:0007669"/>
    <property type="project" value="UniProtKB-KW"/>
</dbReference>
<keyword evidence="4" id="KW-1185">Reference proteome</keyword>
<dbReference type="Proteomes" id="UP000190637">
    <property type="component" value="Unassembled WGS sequence"/>
</dbReference>
<gene>
    <name evidence="3" type="ORF">SAMN02745673_03288</name>
</gene>
<dbReference type="InterPro" id="IPR002762">
    <property type="entry name" value="CbiX-like"/>
</dbReference>